<keyword evidence="3" id="KW-0812">Transmembrane</keyword>
<sequence>MTEISIYRVKFTSFTRIVCLLLLFNWRFCCAFPSDSKRIVREGKLSPKLAATVTSLSQSPHAKPQVLSNFVNHKSSNINPNAHKALRRLVEYSLGHPFRTVHYIITGFLVVQVIAGILITIVGIKRKRKRKQEMEAKEEEAKKKIMAKAKNARPDKSVSVVAPKTVAPSTKGEVSVAQSSMENSGNLEGSMSDALEEKFSLEDCLPPTDRDGRKSTENAETIAKVRAYVKKTLEQQKSDTSSSKFKKKGHIYMPLEPSIDPPPPLPKNIILEKVWYDPTQNEMYDIGTDVDSIEMEPSMSFGTLTTEEQTVKNKKAPNVVKNNSADKTGAKSSITTTSKLSTKSAEGPTQSSLQKDEIQI</sequence>
<keyword evidence="6" id="KW-1185">Reference proteome</keyword>
<feature type="transmembrane region" description="Helical" evidence="3">
    <location>
        <begin position="101"/>
        <end position="124"/>
    </location>
</feature>
<evidence type="ECO:0000313" key="6">
    <source>
        <dbReference type="Proteomes" id="UP000005237"/>
    </source>
</evidence>
<feature type="region of interest" description="Disordered" evidence="2">
    <location>
        <begin position="304"/>
        <end position="360"/>
    </location>
</feature>
<evidence type="ECO:0000256" key="1">
    <source>
        <dbReference type="SAM" id="Coils"/>
    </source>
</evidence>
<keyword evidence="3" id="KW-1133">Transmembrane helix</keyword>
<name>A0A8R1EUX0_CAEJA</name>
<dbReference type="AlphaFoldDB" id="A0A8R1EUX0"/>
<keyword evidence="4" id="KW-0732">Signal</keyword>
<evidence type="ECO:0000256" key="3">
    <source>
        <dbReference type="SAM" id="Phobius"/>
    </source>
</evidence>
<reference evidence="5" key="2">
    <citation type="submission" date="2022-06" db="UniProtKB">
        <authorList>
            <consortium name="EnsemblMetazoa"/>
        </authorList>
    </citation>
    <scope>IDENTIFICATION</scope>
    <source>
        <strain evidence="5">DF5081</strain>
    </source>
</reference>
<protein>
    <submittedName>
        <fullName evidence="5">Uncharacterized protein</fullName>
    </submittedName>
</protein>
<organism evidence="5 6">
    <name type="scientific">Caenorhabditis japonica</name>
    <dbReference type="NCBI Taxonomy" id="281687"/>
    <lineage>
        <taxon>Eukaryota</taxon>
        <taxon>Metazoa</taxon>
        <taxon>Ecdysozoa</taxon>
        <taxon>Nematoda</taxon>
        <taxon>Chromadorea</taxon>
        <taxon>Rhabditida</taxon>
        <taxon>Rhabditina</taxon>
        <taxon>Rhabditomorpha</taxon>
        <taxon>Rhabditoidea</taxon>
        <taxon>Rhabditidae</taxon>
        <taxon>Peloderinae</taxon>
        <taxon>Caenorhabditis</taxon>
    </lineage>
</organism>
<evidence type="ECO:0000256" key="2">
    <source>
        <dbReference type="SAM" id="MobiDB-lite"/>
    </source>
</evidence>
<evidence type="ECO:0000256" key="4">
    <source>
        <dbReference type="SAM" id="SignalP"/>
    </source>
</evidence>
<dbReference type="Proteomes" id="UP000005237">
    <property type="component" value="Unassembled WGS sequence"/>
</dbReference>
<feature type="coiled-coil region" evidence="1">
    <location>
        <begin position="124"/>
        <end position="151"/>
    </location>
</feature>
<feature type="signal peptide" evidence="4">
    <location>
        <begin position="1"/>
        <end position="31"/>
    </location>
</feature>
<keyword evidence="3" id="KW-0472">Membrane</keyword>
<proteinExistence type="predicted"/>
<keyword evidence="1" id="KW-0175">Coiled coil</keyword>
<feature type="chain" id="PRO_5035736324" evidence="4">
    <location>
        <begin position="32"/>
        <end position="360"/>
    </location>
</feature>
<evidence type="ECO:0000313" key="5">
    <source>
        <dbReference type="EnsemblMetazoa" id="CJA40984b.1"/>
    </source>
</evidence>
<dbReference type="EnsemblMetazoa" id="CJA40984b.1">
    <property type="protein sequence ID" value="CJA40984b.1"/>
    <property type="gene ID" value="WBGene00216832"/>
</dbReference>
<accession>A0A8R1EUX0</accession>
<reference evidence="6" key="1">
    <citation type="submission" date="2010-08" db="EMBL/GenBank/DDBJ databases">
        <authorList>
            <consortium name="Caenorhabditis japonica Sequencing Consortium"/>
            <person name="Wilson R.K."/>
        </authorList>
    </citation>
    <scope>NUCLEOTIDE SEQUENCE [LARGE SCALE GENOMIC DNA]</scope>
    <source>
        <strain evidence="6">DF5081</strain>
    </source>
</reference>
<feature type="compositionally biased region" description="Low complexity" evidence="2">
    <location>
        <begin position="331"/>
        <end position="344"/>
    </location>
</feature>